<evidence type="ECO:0000313" key="1">
    <source>
        <dbReference type="EMBL" id="KAJ5100557.1"/>
    </source>
</evidence>
<dbReference type="EMBL" id="JAPQKH010000004">
    <property type="protein sequence ID" value="KAJ5100557.1"/>
    <property type="molecule type" value="Genomic_DNA"/>
</dbReference>
<name>A0A9W9FI13_9EURO</name>
<organism evidence="1 2">
    <name type="scientific">Penicillium angulare</name>
    <dbReference type="NCBI Taxonomy" id="116970"/>
    <lineage>
        <taxon>Eukaryota</taxon>
        <taxon>Fungi</taxon>
        <taxon>Dikarya</taxon>
        <taxon>Ascomycota</taxon>
        <taxon>Pezizomycotina</taxon>
        <taxon>Eurotiomycetes</taxon>
        <taxon>Eurotiomycetidae</taxon>
        <taxon>Eurotiales</taxon>
        <taxon>Aspergillaceae</taxon>
        <taxon>Penicillium</taxon>
    </lineage>
</organism>
<gene>
    <name evidence="1" type="ORF">N7456_006609</name>
</gene>
<sequence length="93" mass="10616">MIDLFLQVRHLSSVMGKAHATIHWSARVDAYNIEFVFGSDLDTRCQRNFYLELNLNPEELASAPITDVEPLINDYSNACKARLKIIDFILCSI</sequence>
<dbReference type="AlphaFoldDB" id="A0A9W9FI13"/>
<evidence type="ECO:0000313" key="2">
    <source>
        <dbReference type="Proteomes" id="UP001149165"/>
    </source>
</evidence>
<reference evidence="1" key="1">
    <citation type="submission" date="2022-11" db="EMBL/GenBank/DDBJ databases">
        <authorList>
            <person name="Petersen C."/>
        </authorList>
    </citation>
    <scope>NUCLEOTIDE SEQUENCE</scope>
    <source>
        <strain evidence="1">IBT 30069</strain>
    </source>
</reference>
<keyword evidence="2" id="KW-1185">Reference proteome</keyword>
<proteinExistence type="predicted"/>
<reference evidence="1" key="2">
    <citation type="journal article" date="2023" name="IMA Fungus">
        <title>Comparative genomic study of the Penicillium genus elucidates a diverse pangenome and 15 lateral gene transfer events.</title>
        <authorList>
            <person name="Petersen C."/>
            <person name="Sorensen T."/>
            <person name="Nielsen M.R."/>
            <person name="Sondergaard T.E."/>
            <person name="Sorensen J.L."/>
            <person name="Fitzpatrick D.A."/>
            <person name="Frisvad J.C."/>
            <person name="Nielsen K.L."/>
        </authorList>
    </citation>
    <scope>NUCLEOTIDE SEQUENCE</scope>
    <source>
        <strain evidence="1">IBT 30069</strain>
    </source>
</reference>
<comment type="caution">
    <text evidence="1">The sequence shown here is derived from an EMBL/GenBank/DDBJ whole genome shotgun (WGS) entry which is preliminary data.</text>
</comment>
<accession>A0A9W9FI13</accession>
<dbReference type="OrthoDB" id="2993351at2759"/>
<protein>
    <submittedName>
        <fullName evidence="1">Uncharacterized protein</fullName>
    </submittedName>
</protein>
<dbReference type="Proteomes" id="UP001149165">
    <property type="component" value="Unassembled WGS sequence"/>
</dbReference>